<evidence type="ECO:0000313" key="1">
    <source>
        <dbReference type="EMBL" id="WEV84072.1"/>
    </source>
</evidence>
<protein>
    <submittedName>
        <fullName evidence="1">Holin</fullName>
    </submittedName>
</protein>
<dbReference type="EMBL" id="KF024728">
    <property type="protein sequence ID" value="WEV84072.1"/>
    <property type="molecule type" value="Genomic_DNA"/>
</dbReference>
<organism evidence="1 2">
    <name type="scientific">Mycobacterium phage Muddy</name>
    <dbReference type="NCBI Taxonomy" id="1340829"/>
    <lineage>
        <taxon>Viruses</taxon>
        <taxon>Duplodnaviria</taxon>
        <taxon>Heunggongvirae</taxon>
        <taxon>Uroviricota</taxon>
        <taxon>Caudoviricetes</taxon>
        <taxon>Mapvirus</taxon>
        <taxon>Mapvirus muddy</taxon>
    </lineage>
</organism>
<sequence length="72" mass="7901">MTKFWEFVKSDKFRLYFYSVCVAVMGLLVYYGIVEAEAVPYWLTLLGAIGMVGNATAAANLGSQIRQKGGEG</sequence>
<accession>A0ACD4QCT2</accession>
<name>A0ACD4QCT2_9CAUD</name>
<evidence type="ECO:0000313" key="2">
    <source>
        <dbReference type="Proteomes" id="UP000015553"/>
    </source>
</evidence>
<keyword evidence="2" id="KW-1185">Reference proteome</keyword>
<gene>
    <name evidence="1" type="primary">28</name>
    <name evidence="1" type="ORF">PBI_MUDDY_28</name>
</gene>
<dbReference type="Proteomes" id="UP000015553">
    <property type="component" value="Segment"/>
</dbReference>
<reference evidence="1" key="1">
    <citation type="submission" date="2013-05" db="EMBL/GenBank/DDBJ databases">
        <authorList>
            <person name="Govender V.S."/>
            <person name="Mchunu L.V."/>
            <person name="Naicker R.N."/>
            <person name="Sha K.I."/>
            <person name="Zinyembe F."/>
            <person name="Pillay B."/>
            <person name="Larsen M.H."/>
            <person name="Rubin E.J."/>
            <person name="Kasprowicz V.O."/>
            <person name="Bishai W.R."/>
            <person name="Bowman C.A."/>
            <person name="Russell D.A."/>
            <person name="Jacobs-Sera D."/>
            <person name="Hendrix R.W."/>
            <person name="Hatfull G.F."/>
        </authorList>
    </citation>
    <scope>NUCLEOTIDE SEQUENCE</scope>
</reference>
<proteinExistence type="predicted"/>